<dbReference type="EnsemblMetazoa" id="PPA04676.1">
    <property type="protein sequence ID" value="PPA04676.1"/>
    <property type="gene ID" value="WBGene00094230"/>
</dbReference>
<dbReference type="InterPro" id="IPR001810">
    <property type="entry name" value="F-box_dom"/>
</dbReference>
<accession>A0A2A6BT95</accession>
<protein>
    <submittedName>
        <fullName evidence="1">F-box domain-containing protein</fullName>
    </submittedName>
</protein>
<accession>A0A8R1U6A1</accession>
<dbReference type="AlphaFoldDB" id="A0A2A6BT95"/>
<evidence type="ECO:0000313" key="2">
    <source>
        <dbReference type="Proteomes" id="UP000005239"/>
    </source>
</evidence>
<reference evidence="1" key="2">
    <citation type="submission" date="2022-06" db="UniProtKB">
        <authorList>
            <consortium name="EnsemblMetazoa"/>
        </authorList>
    </citation>
    <scope>IDENTIFICATION</scope>
    <source>
        <strain evidence="1">PS312</strain>
    </source>
</reference>
<reference evidence="2" key="1">
    <citation type="journal article" date="2008" name="Nat. Genet.">
        <title>The Pristionchus pacificus genome provides a unique perspective on nematode lifestyle and parasitism.</title>
        <authorList>
            <person name="Dieterich C."/>
            <person name="Clifton S.W."/>
            <person name="Schuster L.N."/>
            <person name="Chinwalla A."/>
            <person name="Delehaunty K."/>
            <person name="Dinkelacker I."/>
            <person name="Fulton L."/>
            <person name="Fulton R."/>
            <person name="Godfrey J."/>
            <person name="Minx P."/>
            <person name="Mitreva M."/>
            <person name="Roeseler W."/>
            <person name="Tian H."/>
            <person name="Witte H."/>
            <person name="Yang S.P."/>
            <person name="Wilson R.K."/>
            <person name="Sommer R.J."/>
        </authorList>
    </citation>
    <scope>NUCLEOTIDE SEQUENCE [LARGE SCALE GENOMIC DNA]</scope>
    <source>
        <strain evidence="2">PS312</strain>
    </source>
</reference>
<gene>
    <name evidence="1" type="primary">WBGene00094230</name>
</gene>
<dbReference type="Proteomes" id="UP000005239">
    <property type="component" value="Unassembled WGS sequence"/>
</dbReference>
<name>A0A2A6BT95_PRIPA</name>
<dbReference type="PROSITE" id="PS50181">
    <property type="entry name" value="FBOX"/>
    <property type="match status" value="1"/>
</dbReference>
<sequence>MRTIEIRDRRNLRLTCRAFKQLVANTHAGCCEGAAIQLDKNVFALDFDDCSISDTECAEAELEQFIRMRDGLFSRISFEYCLVIFDEKQSTMAFLRRFLETFTIKQLRFFHIRTEAELESAMQLMADFPRSTYTVEIQRFSEPEKLLLLPPVEKLEIKQHISGSESITMPFDVALKLIQAQKNVYFDSRFGALFITLSLDEWRTAMNRDRKLRPLERDRESTLKTGRGITKATRTGDIIRGIWHKVEVERRFFASCGFQYQNCYTTIGNIEWEAEEGWPVTMTNRGEEFLELLERLTNMEMHLSSLLPIRMRVGSKTVAFTPMPTMIRTRQVEFALFFGECSLVCKQGELEQLQRLRSRLFRGIAFAKIGFKITIESFSTAFTLQLTEQFTIGVLRMHVNTQAMFERSLQLISAHPISEYIAYFHYLPEMEQLLALPAMKEMHIVAHTEISADVFLQLIKIHSHVHFYRKTVAMVWSELKQSMKKIHSHFIQIISTETRDRNARLVLTATTITNWLKSEGLKESAKPGDIFGQMDILALPDTFLKKLMSFMKIKDRLSLRLICREFENLVSESHAGHCCNGSISVKDVENESTMSIQIGDYMFREGEYTEEGVDLILKLRNRLFKGIAIADLDVELTDQQNSLDFFREFTKNFEIGVTNFKIWIDIQLEHALQHMNDFPQSKYSMKIYYYPIPERLLALPSMEYLEIMPKSVVTSFIPNPIFFKLLTTQDDLFFDYECVSFTSNDWKKAMQVMSRSGGTRMVEFYLKCTNIVDCMRDYGITNMSKDGDWNDEFEILSCDGPSNDVTVHFRFERCYTRILGISWAGGDALCSVTMETNEEW</sequence>
<organism evidence="1 2">
    <name type="scientific">Pristionchus pacificus</name>
    <name type="common">Parasitic nematode worm</name>
    <dbReference type="NCBI Taxonomy" id="54126"/>
    <lineage>
        <taxon>Eukaryota</taxon>
        <taxon>Metazoa</taxon>
        <taxon>Ecdysozoa</taxon>
        <taxon>Nematoda</taxon>
        <taxon>Chromadorea</taxon>
        <taxon>Rhabditida</taxon>
        <taxon>Rhabditina</taxon>
        <taxon>Diplogasteromorpha</taxon>
        <taxon>Diplogasteroidea</taxon>
        <taxon>Neodiplogasteridae</taxon>
        <taxon>Pristionchus</taxon>
    </lineage>
</organism>
<dbReference type="Pfam" id="PF00646">
    <property type="entry name" value="F-box"/>
    <property type="match status" value="1"/>
</dbReference>
<keyword evidence="2" id="KW-1185">Reference proteome</keyword>
<evidence type="ECO:0000313" key="1">
    <source>
        <dbReference type="EnsemblMetazoa" id="PPA04676.1"/>
    </source>
</evidence>
<proteinExistence type="predicted"/>